<evidence type="ECO:0000313" key="1">
    <source>
        <dbReference type="EMBL" id="WWD06719.1"/>
    </source>
</evidence>
<accession>A0AAX4KLA8</accession>
<reference evidence="1 2" key="1">
    <citation type="submission" date="2024-01" db="EMBL/GenBank/DDBJ databases">
        <title>Comparative genomics of Cryptococcus and Kwoniella reveals pathogenesis evolution and contrasting modes of karyotype evolution via chromosome fusion or intercentromeric recombination.</title>
        <authorList>
            <person name="Coelho M.A."/>
            <person name="David-Palma M."/>
            <person name="Shea T."/>
            <person name="Bowers K."/>
            <person name="McGinley-Smith S."/>
            <person name="Mohammad A.W."/>
            <person name="Gnirke A."/>
            <person name="Yurkov A.M."/>
            <person name="Nowrousian M."/>
            <person name="Sun S."/>
            <person name="Cuomo C.A."/>
            <person name="Heitman J."/>
        </authorList>
    </citation>
    <scope>NUCLEOTIDE SEQUENCE [LARGE SCALE GENOMIC DNA]</scope>
    <source>
        <strain evidence="1 2">PYCC6329</strain>
    </source>
</reference>
<dbReference type="AlphaFoldDB" id="A0AAX4KLA8"/>
<dbReference type="KEGG" id="ker:91103615"/>
<keyword evidence="2" id="KW-1185">Reference proteome</keyword>
<dbReference type="Proteomes" id="UP001358614">
    <property type="component" value="Chromosome 1"/>
</dbReference>
<dbReference type="RefSeq" id="XP_066084686.1">
    <property type="nucleotide sequence ID" value="XM_066228589.1"/>
</dbReference>
<evidence type="ECO:0000313" key="2">
    <source>
        <dbReference type="Proteomes" id="UP001358614"/>
    </source>
</evidence>
<dbReference type="GeneID" id="91103615"/>
<dbReference type="EMBL" id="CP144089">
    <property type="protein sequence ID" value="WWD06719.1"/>
    <property type="molecule type" value="Genomic_DNA"/>
</dbReference>
<proteinExistence type="predicted"/>
<organism evidence="1 2">
    <name type="scientific">Kwoniella europaea PYCC6329</name>
    <dbReference type="NCBI Taxonomy" id="1423913"/>
    <lineage>
        <taxon>Eukaryota</taxon>
        <taxon>Fungi</taxon>
        <taxon>Dikarya</taxon>
        <taxon>Basidiomycota</taxon>
        <taxon>Agaricomycotina</taxon>
        <taxon>Tremellomycetes</taxon>
        <taxon>Tremellales</taxon>
        <taxon>Cryptococcaceae</taxon>
        <taxon>Kwoniella</taxon>
    </lineage>
</organism>
<protein>
    <submittedName>
        <fullName evidence="1">Uncharacterized protein</fullName>
    </submittedName>
</protein>
<gene>
    <name evidence="1" type="ORF">V865_004814</name>
</gene>
<sequence>MSRDSQESQALIFWRPKYLFFPPVQEPPPPTRVFRHIDLVEEEEEQCREYEGRKPFFGPDTPPSHTPNHEIIFPQLFLNNTFLRFIRNSPRQLPIIKLTPQINSDYDTTHSYHTNVHSDATRQTEAYIEEIHEDNEEAESSKKVSTRQVLFLSLLNKSNMLPKNLLK</sequence>
<name>A0AAX4KLA8_9TREE</name>